<dbReference type="HOGENOM" id="CLU_1569420_0_0_4"/>
<keyword evidence="1" id="KW-0732">Signal</keyword>
<sequence>MKRTVLFAATVLVATVAQAADNGLPADFDPARLITYGRATGQLPSVPTAKPGDPKLEDLIVMPGSQEKEDSTLVLAHGLSAGAAPTHATVLDSCREWVAQSNTDQGRLVEMGYATGFMNAVEVYGPKIRTVTIGEIADSFTRVCREHPEVPPQLAALGVIIEFQADKPTR</sequence>
<dbReference type="AlphaFoldDB" id="C6BEP7"/>
<gene>
    <name evidence="2" type="ordered locus">Rpic12D_2788</name>
    <name evidence="3" type="ordered locus">Rpic12D_4967</name>
</gene>
<evidence type="ECO:0000313" key="3">
    <source>
        <dbReference type="EMBL" id="ACS66201.1"/>
    </source>
</evidence>
<dbReference type="KEGG" id="rpf:Rpic12D_2788"/>
<feature type="chain" id="PRO_5007648204" evidence="1">
    <location>
        <begin position="20"/>
        <end position="170"/>
    </location>
</feature>
<dbReference type="EMBL" id="CP001644">
    <property type="protein sequence ID" value="ACS64059.1"/>
    <property type="molecule type" value="Genomic_DNA"/>
</dbReference>
<accession>C6BEP7</accession>
<proteinExistence type="predicted"/>
<evidence type="ECO:0000256" key="1">
    <source>
        <dbReference type="SAM" id="SignalP"/>
    </source>
</evidence>
<keyword evidence="3" id="KW-0614">Plasmid</keyword>
<protein>
    <submittedName>
        <fullName evidence="2">Uncharacterized protein</fullName>
    </submittedName>
</protein>
<dbReference type="STRING" id="428406.Rpic12D_2788"/>
<reference evidence="3" key="2">
    <citation type="submission" date="2009-06" db="EMBL/GenBank/DDBJ databases">
        <title>Complete sequence plasmid 1 of Ralstonia pickettii 12D.</title>
        <authorList>
            <consortium name="US DOE Joint Genome Institute"/>
            <person name="Lucas S."/>
            <person name="Copeland A."/>
            <person name="Lapidus A."/>
            <person name="Glavina del Rio T."/>
            <person name="Dalin E."/>
            <person name="Tice H."/>
            <person name="Bruce D."/>
            <person name="Goodwin L."/>
            <person name="Pitluck S."/>
            <person name="Sims D."/>
            <person name="Meincke L."/>
            <person name="Brettin T."/>
            <person name="Detter J.C."/>
            <person name="Han C."/>
            <person name="Larimer F."/>
            <person name="Land M."/>
            <person name="Hauser L."/>
            <person name="Kyrpides N."/>
            <person name="Ovchinnikova G."/>
            <person name="Marsh T."/>
            <person name="Richardson P."/>
        </authorList>
    </citation>
    <scope>NUCLEOTIDE SEQUENCE [LARGE SCALE GENOMIC DNA]</scope>
    <source>
        <plasmid evidence="3">12D</plasmid>
        <plasmid evidence="3">pRp12D01</plasmid>
    </source>
</reference>
<reference evidence="2" key="1">
    <citation type="submission" date="2009-06" db="EMBL/GenBank/DDBJ databases">
        <title>Complete sequence chromosome 1 of Ralstonia pickettii 12D.</title>
        <authorList>
            <consortium name="US DOE Joint Genome Institute"/>
            <person name="Lucas S."/>
            <person name="Copeland A."/>
            <person name="Lapidus A."/>
            <person name="Glavina del Rio T."/>
            <person name="Dalin E."/>
            <person name="Tice H."/>
            <person name="Bruce D."/>
            <person name="Goodwin L."/>
            <person name="Pitluck S."/>
            <person name="Sims D."/>
            <person name="Meincke L."/>
            <person name="Brettin T."/>
            <person name="Detter J.C."/>
            <person name="Han C."/>
            <person name="Larimer F."/>
            <person name="Land M."/>
            <person name="Hauser L."/>
            <person name="Kyrpides N."/>
            <person name="Ovchinnikova G."/>
            <person name="Marsh T."/>
            <person name="Richardson P."/>
        </authorList>
    </citation>
    <scope>NUCLEOTIDE SEQUENCE [LARGE SCALE GENOMIC DNA]</scope>
    <source>
        <strain evidence="2">12D</strain>
    </source>
</reference>
<dbReference type="KEGG" id="rpf:Rpic12D_4967"/>
<organism evidence="2">
    <name type="scientific">Ralstonia pickettii (strain 12D)</name>
    <dbReference type="NCBI Taxonomy" id="428406"/>
    <lineage>
        <taxon>Bacteria</taxon>
        <taxon>Pseudomonadati</taxon>
        <taxon>Pseudomonadota</taxon>
        <taxon>Betaproteobacteria</taxon>
        <taxon>Burkholderiales</taxon>
        <taxon>Burkholderiaceae</taxon>
        <taxon>Ralstonia</taxon>
    </lineage>
</organism>
<feature type="signal peptide" evidence="1">
    <location>
        <begin position="1"/>
        <end position="19"/>
    </location>
</feature>
<name>C6BEP7_RALP1</name>
<dbReference type="EMBL" id="CP001646">
    <property type="protein sequence ID" value="ACS66201.1"/>
    <property type="molecule type" value="Genomic_DNA"/>
</dbReference>
<evidence type="ECO:0000313" key="2">
    <source>
        <dbReference type="EMBL" id="ACS64059.1"/>
    </source>
</evidence>
<geneLocation type="plasmid" evidence="3">
    <name>pRp12D01</name>
</geneLocation>